<accession>A0A1G7ZHV9</accession>
<protein>
    <submittedName>
        <fullName evidence="2">Uncharacterized protein</fullName>
    </submittedName>
</protein>
<evidence type="ECO:0000313" key="2">
    <source>
        <dbReference type="EMBL" id="SDH08313.1"/>
    </source>
</evidence>
<dbReference type="EMBL" id="FNCS01000020">
    <property type="protein sequence ID" value="SDH08313.1"/>
    <property type="molecule type" value="Genomic_DNA"/>
</dbReference>
<proteinExistence type="predicted"/>
<evidence type="ECO:0000313" key="3">
    <source>
        <dbReference type="Proteomes" id="UP000199495"/>
    </source>
</evidence>
<keyword evidence="3" id="KW-1185">Reference proteome</keyword>
<dbReference type="RefSeq" id="WP_090598947.1">
    <property type="nucleotide sequence ID" value="NZ_FNCS01000020.1"/>
</dbReference>
<evidence type="ECO:0000256" key="1">
    <source>
        <dbReference type="SAM" id="MobiDB-lite"/>
    </source>
</evidence>
<dbReference type="Proteomes" id="UP000199495">
    <property type="component" value="Unassembled WGS sequence"/>
</dbReference>
<name>A0A1G7ZHV9_9HYPH</name>
<sequence>MGGLFGGKRRSEPVATPAKPAPQPDSALADDPRPMPDPESPAARRAATEERNRVSRRSGRVSTDLTMRQRRQREQPRSALGSF</sequence>
<organism evidence="2 3">
    <name type="scientific">Pelagibacterium luteolum</name>
    <dbReference type="NCBI Taxonomy" id="440168"/>
    <lineage>
        <taxon>Bacteria</taxon>
        <taxon>Pseudomonadati</taxon>
        <taxon>Pseudomonadota</taxon>
        <taxon>Alphaproteobacteria</taxon>
        <taxon>Hyphomicrobiales</taxon>
        <taxon>Devosiaceae</taxon>
        <taxon>Pelagibacterium</taxon>
    </lineage>
</organism>
<dbReference type="AlphaFoldDB" id="A0A1G7ZHV9"/>
<gene>
    <name evidence="2" type="ORF">SAMN04487974_12029</name>
</gene>
<dbReference type="STRING" id="440168.SAMN04487974_12029"/>
<feature type="region of interest" description="Disordered" evidence="1">
    <location>
        <begin position="1"/>
        <end position="83"/>
    </location>
</feature>
<reference evidence="2 3" key="1">
    <citation type="submission" date="2016-10" db="EMBL/GenBank/DDBJ databases">
        <authorList>
            <person name="de Groot N.N."/>
        </authorList>
    </citation>
    <scope>NUCLEOTIDE SEQUENCE [LARGE SCALE GENOMIC DNA]</scope>
    <source>
        <strain evidence="2 3">CGMCC 1.10267</strain>
    </source>
</reference>